<reference evidence="13 14" key="1">
    <citation type="submission" date="2021-06" db="EMBL/GenBank/DDBJ databases">
        <title>Complete genome of Haloferula helveola possessing various polysaccharide degrading enzymes.</title>
        <authorList>
            <person name="Takami H."/>
            <person name="Huang C."/>
            <person name="Hamasaki K."/>
        </authorList>
    </citation>
    <scope>NUCLEOTIDE SEQUENCE [LARGE SCALE GENOMIC DNA]</scope>
    <source>
        <strain evidence="13 14">CN-1</strain>
    </source>
</reference>
<feature type="compositionally biased region" description="Acidic residues" evidence="9">
    <location>
        <begin position="554"/>
        <end position="568"/>
    </location>
</feature>
<dbReference type="InterPro" id="IPR059100">
    <property type="entry name" value="TSP3_bac"/>
</dbReference>
<dbReference type="SMART" id="SM00112">
    <property type="entry name" value="CA"/>
    <property type="match status" value="1"/>
</dbReference>
<dbReference type="PROSITE" id="PS51257">
    <property type="entry name" value="PROKAR_LIPOPROTEIN"/>
    <property type="match status" value="1"/>
</dbReference>
<dbReference type="EMBL" id="AP024702">
    <property type="protein sequence ID" value="BCX46887.1"/>
    <property type="molecule type" value="Genomic_DNA"/>
</dbReference>
<keyword evidence="7 8" id="KW-0408">Iron</keyword>
<dbReference type="PROSITE" id="PS00018">
    <property type="entry name" value="EF_HAND_1"/>
    <property type="match status" value="1"/>
</dbReference>
<gene>
    <name evidence="13" type="ORF">HAHE_07950</name>
</gene>
<dbReference type="Gene3D" id="2.120.10.30">
    <property type="entry name" value="TolB, C-terminal domain"/>
    <property type="match status" value="1"/>
</dbReference>
<feature type="chain" id="PRO_5047165111" evidence="10">
    <location>
        <begin position="24"/>
        <end position="2136"/>
    </location>
</feature>
<evidence type="ECO:0000256" key="7">
    <source>
        <dbReference type="ARBA" id="ARBA00023004"/>
    </source>
</evidence>
<dbReference type="PROSITE" id="PS50268">
    <property type="entry name" value="CADHERIN_2"/>
    <property type="match status" value="1"/>
</dbReference>
<dbReference type="SUPFAM" id="SSF49313">
    <property type="entry name" value="Cadherin-like"/>
    <property type="match status" value="1"/>
</dbReference>
<protein>
    <submittedName>
        <fullName evidence="13">Cadherin tandem repeat domain-containing protein</fullName>
    </submittedName>
</protein>
<evidence type="ECO:0000256" key="4">
    <source>
        <dbReference type="ARBA" id="ARBA00022723"/>
    </source>
</evidence>
<keyword evidence="14" id="KW-1185">Reference proteome</keyword>
<dbReference type="SUPFAM" id="SSF46626">
    <property type="entry name" value="Cytochrome c"/>
    <property type="match status" value="1"/>
</dbReference>
<dbReference type="Pfam" id="PF18884">
    <property type="entry name" value="TSP3_bac"/>
    <property type="match status" value="2"/>
</dbReference>
<keyword evidence="5 10" id="KW-0732">Signal</keyword>
<feature type="domain" description="Cytochrome c" evidence="12">
    <location>
        <begin position="1695"/>
        <end position="1890"/>
    </location>
</feature>
<feature type="compositionally biased region" description="Polar residues" evidence="9">
    <location>
        <begin position="657"/>
        <end position="672"/>
    </location>
</feature>
<name>A0ABN6H032_9BACT</name>
<evidence type="ECO:0000256" key="3">
    <source>
        <dbReference type="ARBA" id="ARBA00022617"/>
    </source>
</evidence>
<accession>A0ABN6H032</accession>
<keyword evidence="3 8" id="KW-0349">Heme</keyword>
<proteinExistence type="predicted"/>
<evidence type="ECO:0000313" key="14">
    <source>
        <dbReference type="Proteomes" id="UP001374893"/>
    </source>
</evidence>
<evidence type="ECO:0000259" key="12">
    <source>
        <dbReference type="PROSITE" id="PS51007"/>
    </source>
</evidence>
<dbReference type="InterPro" id="IPR002126">
    <property type="entry name" value="Cadherin-like_dom"/>
</dbReference>
<dbReference type="InterPro" id="IPR036909">
    <property type="entry name" value="Cyt_c-like_dom_sf"/>
</dbReference>
<organism evidence="13 14">
    <name type="scientific">Haloferula helveola</name>
    <dbReference type="NCBI Taxonomy" id="490095"/>
    <lineage>
        <taxon>Bacteria</taxon>
        <taxon>Pseudomonadati</taxon>
        <taxon>Verrucomicrobiota</taxon>
        <taxon>Verrucomicrobiia</taxon>
        <taxon>Verrucomicrobiales</taxon>
        <taxon>Verrucomicrobiaceae</taxon>
        <taxon>Haloferula</taxon>
    </lineage>
</organism>
<keyword evidence="2" id="KW-0964">Secreted</keyword>
<feature type="compositionally biased region" description="Acidic residues" evidence="9">
    <location>
        <begin position="678"/>
        <end position="690"/>
    </location>
</feature>
<evidence type="ECO:0000256" key="5">
    <source>
        <dbReference type="ARBA" id="ARBA00022729"/>
    </source>
</evidence>
<feature type="signal peptide" evidence="10">
    <location>
        <begin position="1"/>
        <end position="23"/>
    </location>
</feature>
<sequence>MSKRLISGLAAFVACLHPLSAQFVLLEDFESGFASGSTLDGVNGWSAGDPSRALAANDPGSSGRGMVGHSVQGVQDQVFRALGGSSEIGDGATGTLFFEIYFPAAGAGTANVSMGLSDVGTPSGYGSFEAQFRFSGSDIFPRSGGGFTDTGFDFDTGTWLKVWLVANNGSDEVDMYVESPSGSGGQVLVADDYAFRNGTSDPLSTFLLVQNNGQDAYFDNIYVDPAAQNLTDPVPRDSDNDGLLDSEEDFGLGSFQGPGVTPAWSDPGNPDTDADGYLDGVEVVAGTDPNDAGSVPGGAIGFQTLEDFEDPGFVTGSTLDGVNGWVVDDGTRALVADDPGAAGRGKVGRLIGGTRNDVFKDLGVFRIPHGAVGTVFFEVYCSGTSNVNFGASTQPAPDNYGAFGPQFRIFDVDVSPRDGGVFTDTGFDVRTGTWMKVWLVVDNANDTIDAYLQEPDGLSGQVLVADDFAFRVSDALDLVNFLAIQGTSGDVYIDNLAIDPGGVNLTSPTDADGDGMDDSWEVANFGDTTRDGTADFDSDNLNDLGEFVAGTDPLDTDTDGDTLLDGDEVAGTSNSYDGAPTDPLASDSDGDGVNDSEENGSLNTEFANAATDPNDADTDGDGMDDGYELANNTPGTALDPNDASGDQAPGSDRDGDSLSNLDEFSGSFSGVQTRADLPDTDADGLPDGVEDNTGTWVSAAQTGTNPVLPDSDGDGLLDGQEDFSLVGFPGQGVVPTNSNPNEIDSDLDGYSDLAEMTGGSDPRNAGSVPAGAVGFFLVEDFEVGHAVGLSIDGVNGWSASAPSQALVASDPDSGLRSQVGHLIHGGTSVIDRALGGARIGDGTTGTLFFELFFPSDAGLANLSLGLSDVSAPTTFSDFEAQSRFYQTILSPRNGSGFTDTPYTFRQGEWMQVWLVADNATDTMDLYIDSPVGSSGPVLVADDFAFRNGTASPLEQLLLIHAPDKDFYIDNIFVDPGGQNLDVPPIAGFEPVAVEDAVEVGVTGSIRFDPLANDTGSIDAGSVTVVTAPTSGTASVDASTGEIVYKHTGSGAGADVLRYRIENPGATLSSEADVLITISGELRLANVTVDIPLDPPAAGVGELVVEDGLPGLTFASAVAMSSVPGNDNALLVASINGTVWYVPDTTAASPTKHAILDVSSLSNYTRGRSIYSIEPYPDFMTSGNLIVNYQGDGSRLPMNGGTFDTSVITGLDKNGVSNTEITCDLRVSRFTLSPAHIADAVANGMSAGENAAALATEHPFINMAEQHLYHSINDAKFGPDGYLYISFGDEGDQGDPHRNGQLITKDFYSSMLRIDVDPASTHPKPNPYYAIAVGPLNGANSPNTPFTDAVSQDPNFRVPPDNPFIHTSFGGGWSGDFNGQDLTGQLLSVRTEIWALGLRNPFKFHLDQEDGTGETEAWIGDVGKSDREEFTILKKGENAGWSYYEGDIVTPGVSHASMPAGATPHKAPLFAYPHLNGNNSATGGIYYRDSELGQLTDSYVCGDYGSGRIWSVLRDGTVTELTNLRLGGGDIVDFNLDPVTKDIFVLEHSPSGRVMRITEQGGTDDEGYPATLSETGVFADLADLSPNPGVVAYTPNLTFWSDGAEKRRWFVMKDLADTMGYSQDDPWSFPEGMVWIKHFEFDLDQQNPGTNVKRLETRILVRNAAGSYGVSYRWNEAGTEANLSPTEGEGFTINFTDDGGGAQSFEWKIPSRAECSTCHTATAGHALSSNTRQFNLDDIINGQSGNLLTLLSDGGYLSGFPGNPESLPRHYRPDESGVNLEERVRSYLAVNCAYCHQPGGGAPDSWDGRPELSLDLTHMLYGQPVSEGTPDLTDHIVRPGDKANSSIWNKINARTAINGTFNGYSQMPPLASNRFDEEGIALLEEWIDNYANVPPSHSGITNVPVTEGSVIGTFAGTADATDPDVRSGGSDQANLTYAITGGNPDEFFTIDSLTGEIAVTGWLDHEELASYILQVTASDNFAPNPMSVTTDVTVNVTDVANEDANANGLPDTWEDFFNLSGATAGGDGDKDGVSEFFELLTGGDPLDPVTPNQPIFAMLPAQPVGDSLYTWRYMNGFELGTDYLLQGSGGLTGWGSLVSGVDYEVVTDVAEEPGYRRMTVRLLIPPAGRYFLRLSSP</sequence>
<dbReference type="Gene3D" id="2.60.40.60">
    <property type="entry name" value="Cadherins"/>
    <property type="match status" value="1"/>
</dbReference>
<feature type="compositionally biased region" description="Acidic residues" evidence="9">
    <location>
        <begin position="614"/>
        <end position="627"/>
    </location>
</feature>
<feature type="domain" description="Cadherin" evidence="11">
    <location>
        <begin position="1896"/>
        <end position="2011"/>
    </location>
</feature>
<dbReference type="PANTHER" id="PTHR19328">
    <property type="entry name" value="HEDGEHOG-INTERACTING PROTEIN"/>
    <property type="match status" value="1"/>
</dbReference>
<dbReference type="PROSITE" id="PS51007">
    <property type="entry name" value="CYTC"/>
    <property type="match status" value="1"/>
</dbReference>
<dbReference type="Proteomes" id="UP001374893">
    <property type="component" value="Chromosome"/>
</dbReference>
<evidence type="ECO:0000256" key="2">
    <source>
        <dbReference type="ARBA" id="ARBA00022525"/>
    </source>
</evidence>
<dbReference type="InterPro" id="IPR018247">
    <property type="entry name" value="EF_Hand_1_Ca_BS"/>
</dbReference>
<keyword evidence="4 8" id="KW-0479">Metal-binding</keyword>
<evidence type="ECO:0000256" key="8">
    <source>
        <dbReference type="PROSITE-ProRule" id="PRU00433"/>
    </source>
</evidence>
<dbReference type="Pfam" id="PF17963">
    <property type="entry name" value="Big_9"/>
    <property type="match status" value="1"/>
</dbReference>
<evidence type="ECO:0000256" key="1">
    <source>
        <dbReference type="ARBA" id="ARBA00004613"/>
    </source>
</evidence>
<dbReference type="InterPro" id="IPR015919">
    <property type="entry name" value="Cadherin-like_sf"/>
</dbReference>
<dbReference type="PANTHER" id="PTHR19328:SF75">
    <property type="entry name" value="ALDOSE SUGAR DEHYDROGENASE YLII"/>
    <property type="match status" value="1"/>
</dbReference>
<evidence type="ECO:0000256" key="6">
    <source>
        <dbReference type="ARBA" id="ARBA00022837"/>
    </source>
</evidence>
<evidence type="ECO:0000256" key="10">
    <source>
        <dbReference type="SAM" id="SignalP"/>
    </source>
</evidence>
<feature type="region of interest" description="Disordered" evidence="9">
    <location>
        <begin position="547"/>
        <end position="695"/>
    </location>
</feature>
<comment type="subcellular location">
    <subcellularLocation>
        <location evidence="1">Secreted</location>
    </subcellularLocation>
</comment>
<feature type="compositionally biased region" description="Acidic residues" evidence="9">
    <location>
        <begin position="588"/>
        <end position="598"/>
    </location>
</feature>
<dbReference type="Pfam" id="PF00028">
    <property type="entry name" value="Cadherin"/>
    <property type="match status" value="1"/>
</dbReference>
<dbReference type="InterPro" id="IPR009056">
    <property type="entry name" value="Cyt_c-like_dom"/>
</dbReference>
<evidence type="ECO:0000313" key="13">
    <source>
        <dbReference type="EMBL" id="BCX46887.1"/>
    </source>
</evidence>
<keyword evidence="6" id="KW-0106">Calcium</keyword>
<dbReference type="RefSeq" id="WP_338688807.1">
    <property type="nucleotide sequence ID" value="NZ_AP024702.1"/>
</dbReference>
<dbReference type="InterPro" id="IPR011042">
    <property type="entry name" value="6-blade_b-propeller_TolB-like"/>
</dbReference>
<evidence type="ECO:0000259" key="11">
    <source>
        <dbReference type="PROSITE" id="PS50268"/>
    </source>
</evidence>
<dbReference type="CDD" id="cd11304">
    <property type="entry name" value="Cadherin_repeat"/>
    <property type="match status" value="1"/>
</dbReference>
<evidence type="ECO:0000256" key="9">
    <source>
        <dbReference type="SAM" id="MobiDB-lite"/>
    </source>
</evidence>